<accession>A0A1G5NQX0</accession>
<reference evidence="3" key="1">
    <citation type="submission" date="2016-10" db="EMBL/GenBank/DDBJ databases">
        <authorList>
            <person name="de Groot N.N."/>
        </authorList>
    </citation>
    <scope>NUCLEOTIDE SEQUENCE [LARGE SCALE GENOMIC DNA]</scope>
    <source>
        <strain evidence="3">DSM 15758</strain>
    </source>
</reference>
<sequence length="70" mass="7653">MPIPSLPLVAPALPGALPQDAVAQPGPRAVEPAAPFWLRLLSGVSLWLNRLFLSLVMALIGFTLWHWWQG</sequence>
<dbReference type="OrthoDB" id="7023445at2"/>
<proteinExistence type="predicted"/>
<keyword evidence="1" id="KW-0472">Membrane</keyword>
<comment type="caution">
    <text evidence="2">The sequence shown here is derived from an EMBL/GenBank/DDBJ whole genome shotgun (WGS) entry which is preliminary data.</text>
</comment>
<evidence type="ECO:0000256" key="1">
    <source>
        <dbReference type="SAM" id="Phobius"/>
    </source>
</evidence>
<dbReference type="GeneID" id="57558844"/>
<feature type="transmembrane region" description="Helical" evidence="1">
    <location>
        <begin position="47"/>
        <end position="68"/>
    </location>
</feature>
<gene>
    <name evidence="2" type="ORF">SAMN05216279_107114</name>
</gene>
<keyword evidence="1" id="KW-1133">Transmembrane helix</keyword>
<evidence type="ECO:0000313" key="2">
    <source>
        <dbReference type="EMBL" id="SCZ39766.1"/>
    </source>
</evidence>
<name>A0A1G5NQX0_9PSED</name>
<dbReference type="EMBL" id="FMWB01000007">
    <property type="protein sequence ID" value="SCZ39766.1"/>
    <property type="molecule type" value="Genomic_DNA"/>
</dbReference>
<dbReference type="AlphaFoldDB" id="A0A1G5NQX0"/>
<dbReference type="RefSeq" id="WP_074584158.1">
    <property type="nucleotide sequence ID" value="NZ_CP189647.1"/>
</dbReference>
<protein>
    <submittedName>
        <fullName evidence="2">Uncharacterized protein</fullName>
    </submittedName>
</protein>
<dbReference type="Proteomes" id="UP000183046">
    <property type="component" value="Unassembled WGS sequence"/>
</dbReference>
<evidence type="ECO:0000313" key="3">
    <source>
        <dbReference type="Proteomes" id="UP000183046"/>
    </source>
</evidence>
<organism evidence="2 3">
    <name type="scientific">Pseudomonas oryzihabitans</name>
    <dbReference type="NCBI Taxonomy" id="47885"/>
    <lineage>
        <taxon>Bacteria</taxon>
        <taxon>Pseudomonadati</taxon>
        <taxon>Pseudomonadota</taxon>
        <taxon>Gammaproteobacteria</taxon>
        <taxon>Pseudomonadales</taxon>
        <taxon>Pseudomonadaceae</taxon>
        <taxon>Pseudomonas</taxon>
    </lineage>
</organism>
<keyword evidence="1" id="KW-0812">Transmembrane</keyword>